<dbReference type="OMA" id="MIDKEWR"/>
<dbReference type="FunFam" id="1.20.120.310:FF:000002">
    <property type="entry name" value="Sulfhydryl oxidase"/>
    <property type="match status" value="1"/>
</dbReference>
<comment type="cofactor">
    <cofactor evidence="1 6">
        <name>FAD</name>
        <dbReference type="ChEBI" id="CHEBI:57692"/>
    </cofactor>
</comment>
<evidence type="ECO:0000256" key="2">
    <source>
        <dbReference type="ARBA" id="ARBA00022630"/>
    </source>
</evidence>
<evidence type="ECO:0000256" key="6">
    <source>
        <dbReference type="RuleBase" id="RU371123"/>
    </source>
</evidence>
<dbReference type="Gene3D" id="1.20.120.310">
    <property type="entry name" value="ERV/ALR sulfhydryl oxidase domain"/>
    <property type="match status" value="1"/>
</dbReference>
<sequence length="184" mass="20939">MIKANKKYLLLILIAIIVIFSLIFSGVFNKHSSESYKQPAINKLNNDLKLEPLRPSSQEVEMGGAIMSELGDPEIKAELGRSAWKLIHTMTARFPIKPSKDEQKALEQWFHLFSRLYPCGQCARHFQGLLVEHPPKVGSREEASTWACEMHNFVNDRLKKPQFDCSKIAEMYKCGCSDEDEVAP</sequence>
<evidence type="ECO:0000256" key="4">
    <source>
        <dbReference type="ARBA" id="ARBA00023002"/>
    </source>
</evidence>
<evidence type="ECO:0000313" key="8">
    <source>
        <dbReference type="EMBL" id="KXN65316.1"/>
    </source>
</evidence>
<dbReference type="Pfam" id="PF04777">
    <property type="entry name" value="Evr1_Alr"/>
    <property type="match status" value="1"/>
</dbReference>
<keyword evidence="9" id="KW-1185">Reference proteome</keyword>
<reference evidence="8 9" key="1">
    <citation type="journal article" date="2015" name="Genome Biol. Evol.">
        <title>Phylogenomic analyses indicate that early fungi evolved digesting cell walls of algal ancestors of land plants.</title>
        <authorList>
            <person name="Chang Y."/>
            <person name="Wang S."/>
            <person name="Sekimoto S."/>
            <person name="Aerts A.L."/>
            <person name="Choi C."/>
            <person name="Clum A."/>
            <person name="LaButti K.M."/>
            <person name="Lindquist E.A."/>
            <person name="Yee Ngan C."/>
            <person name="Ohm R.A."/>
            <person name="Salamov A.A."/>
            <person name="Grigoriev I.V."/>
            <person name="Spatafora J.W."/>
            <person name="Berbee M.L."/>
        </authorList>
    </citation>
    <scope>NUCLEOTIDE SEQUENCE [LARGE SCALE GENOMIC DNA]</scope>
    <source>
        <strain evidence="8 9">NRRL 28638</strain>
    </source>
</reference>
<gene>
    <name evidence="8" type="ORF">CONCODRAFT_20789</name>
</gene>
<dbReference type="OrthoDB" id="59470at2759"/>
<dbReference type="InterPro" id="IPR039799">
    <property type="entry name" value="ALR/ERV"/>
</dbReference>
<dbReference type="InterPro" id="IPR017905">
    <property type="entry name" value="ERV/ALR_sulphydryl_oxidase"/>
</dbReference>
<feature type="domain" description="ERV/ALR sulfhydryl oxidase" evidence="7">
    <location>
        <begin position="71"/>
        <end position="172"/>
    </location>
</feature>
<dbReference type="AlphaFoldDB" id="A0A137NRB8"/>
<name>A0A137NRB8_CONC2</name>
<dbReference type="SUPFAM" id="SSF69000">
    <property type="entry name" value="FAD-dependent thiol oxidase"/>
    <property type="match status" value="1"/>
</dbReference>
<keyword evidence="5" id="KW-1015">Disulfide bond</keyword>
<dbReference type="GO" id="GO:0005739">
    <property type="term" value="C:mitochondrion"/>
    <property type="evidence" value="ECO:0007669"/>
    <property type="project" value="TreeGrafter"/>
</dbReference>
<keyword evidence="3 6" id="KW-0274">FAD</keyword>
<evidence type="ECO:0000256" key="5">
    <source>
        <dbReference type="ARBA" id="ARBA00023157"/>
    </source>
</evidence>
<dbReference type="GO" id="GO:0016971">
    <property type="term" value="F:flavin-dependent sulfhydryl oxidase activity"/>
    <property type="evidence" value="ECO:0007669"/>
    <property type="project" value="EnsemblFungi"/>
</dbReference>
<evidence type="ECO:0000313" key="9">
    <source>
        <dbReference type="Proteomes" id="UP000070444"/>
    </source>
</evidence>
<dbReference type="GO" id="GO:0050660">
    <property type="term" value="F:flavin adenine dinucleotide binding"/>
    <property type="evidence" value="ECO:0007669"/>
    <property type="project" value="TreeGrafter"/>
</dbReference>
<evidence type="ECO:0000256" key="3">
    <source>
        <dbReference type="ARBA" id="ARBA00022827"/>
    </source>
</evidence>
<accession>A0A137NRB8</accession>
<organism evidence="8 9">
    <name type="scientific">Conidiobolus coronatus (strain ATCC 28846 / CBS 209.66 / NRRL 28638)</name>
    <name type="common">Delacroixia coronata</name>
    <dbReference type="NCBI Taxonomy" id="796925"/>
    <lineage>
        <taxon>Eukaryota</taxon>
        <taxon>Fungi</taxon>
        <taxon>Fungi incertae sedis</taxon>
        <taxon>Zoopagomycota</taxon>
        <taxon>Entomophthoromycotina</taxon>
        <taxon>Entomophthoromycetes</taxon>
        <taxon>Entomophthorales</taxon>
        <taxon>Ancylistaceae</taxon>
        <taxon>Conidiobolus</taxon>
    </lineage>
</organism>
<dbReference type="EMBL" id="KQ964913">
    <property type="protein sequence ID" value="KXN65316.1"/>
    <property type="molecule type" value="Genomic_DNA"/>
</dbReference>
<dbReference type="Proteomes" id="UP000070444">
    <property type="component" value="Unassembled WGS sequence"/>
</dbReference>
<dbReference type="PROSITE" id="PS51324">
    <property type="entry name" value="ERV_ALR"/>
    <property type="match status" value="1"/>
</dbReference>
<dbReference type="GO" id="GO:0005789">
    <property type="term" value="C:endoplasmic reticulum membrane"/>
    <property type="evidence" value="ECO:0007669"/>
    <property type="project" value="EnsemblFungi"/>
</dbReference>
<dbReference type="EC" id="1.8.3.2" evidence="6"/>
<keyword evidence="4 6" id="KW-0560">Oxidoreductase</keyword>
<protein>
    <recommendedName>
        <fullName evidence="6">Sulfhydryl oxidase</fullName>
        <ecNumber evidence="6">1.8.3.2</ecNumber>
    </recommendedName>
</protein>
<comment type="catalytic activity">
    <reaction evidence="6">
        <text>2 R'C(R)SH + O2 = R'C(R)S-S(R)CR' + H2O2</text>
        <dbReference type="Rhea" id="RHEA:17357"/>
        <dbReference type="ChEBI" id="CHEBI:15379"/>
        <dbReference type="ChEBI" id="CHEBI:16240"/>
        <dbReference type="ChEBI" id="CHEBI:16520"/>
        <dbReference type="ChEBI" id="CHEBI:17412"/>
        <dbReference type="EC" id="1.8.3.2"/>
    </reaction>
</comment>
<keyword evidence="2 6" id="KW-0285">Flavoprotein</keyword>
<evidence type="ECO:0000259" key="7">
    <source>
        <dbReference type="PROSITE" id="PS51324"/>
    </source>
</evidence>
<dbReference type="PANTHER" id="PTHR12645:SF1">
    <property type="entry name" value="FAD-LINKED SULFHYDRYL OXIDASE ERV2"/>
    <property type="match status" value="1"/>
</dbReference>
<dbReference type="InterPro" id="IPR036774">
    <property type="entry name" value="ERV/ALR_sulphydryl_oxid_sf"/>
</dbReference>
<dbReference type="STRING" id="796925.A0A137NRB8"/>
<dbReference type="GO" id="GO:0060904">
    <property type="term" value="P:regulation of protein folding in endoplasmic reticulum"/>
    <property type="evidence" value="ECO:0007669"/>
    <property type="project" value="EnsemblFungi"/>
</dbReference>
<proteinExistence type="predicted"/>
<dbReference type="PANTHER" id="PTHR12645">
    <property type="entry name" value="ALR/ERV"/>
    <property type="match status" value="1"/>
</dbReference>
<evidence type="ECO:0000256" key="1">
    <source>
        <dbReference type="ARBA" id="ARBA00001974"/>
    </source>
</evidence>